<gene>
    <name evidence="2" type="ORF">FisN_1Lu724</name>
</gene>
<evidence type="ECO:0000256" key="1">
    <source>
        <dbReference type="SAM" id="MobiDB-lite"/>
    </source>
</evidence>
<evidence type="ECO:0000313" key="3">
    <source>
        <dbReference type="Proteomes" id="UP000198406"/>
    </source>
</evidence>
<sequence>MQHCLHVERLGQLPCQIMSTRSDPSTTMDPDPSTRPSAQDGWTGRTGKTRSEPSGRLSLHPSIKVFCLEGRNTKTEPFSCQLYQSNTIKKQVFISSLVAKHDDTIDHFRMAPYLKFLMLVAVSYAHYGQAQLCDYDQDRANRSWQSSCSLRDYCDGIQDKYGSQVISCSGNLYSTHYVTEFFKDMFYEDYPTAGFDWTHYHTYDGYKYVTNSFRYDLTSGSRLFLYLDELF</sequence>
<keyword evidence="3" id="KW-1185">Reference proteome</keyword>
<feature type="non-terminal residue" evidence="2">
    <location>
        <position position="231"/>
    </location>
</feature>
<feature type="compositionally biased region" description="Polar residues" evidence="1">
    <location>
        <begin position="17"/>
        <end position="28"/>
    </location>
</feature>
<dbReference type="InParanoid" id="A0A1Z5KJH2"/>
<dbReference type="Proteomes" id="UP000198406">
    <property type="component" value="Unassembled WGS sequence"/>
</dbReference>
<dbReference type="AlphaFoldDB" id="A0A1Z5KJH2"/>
<evidence type="ECO:0000313" key="2">
    <source>
        <dbReference type="EMBL" id="GAX26450.1"/>
    </source>
</evidence>
<feature type="region of interest" description="Disordered" evidence="1">
    <location>
        <begin position="16"/>
        <end position="57"/>
    </location>
</feature>
<organism evidence="2 3">
    <name type="scientific">Fistulifera solaris</name>
    <name type="common">Oleaginous diatom</name>
    <dbReference type="NCBI Taxonomy" id="1519565"/>
    <lineage>
        <taxon>Eukaryota</taxon>
        <taxon>Sar</taxon>
        <taxon>Stramenopiles</taxon>
        <taxon>Ochrophyta</taxon>
        <taxon>Bacillariophyta</taxon>
        <taxon>Bacillariophyceae</taxon>
        <taxon>Bacillariophycidae</taxon>
        <taxon>Naviculales</taxon>
        <taxon>Naviculaceae</taxon>
        <taxon>Fistulifera</taxon>
    </lineage>
</organism>
<proteinExistence type="predicted"/>
<protein>
    <submittedName>
        <fullName evidence="2">Uncharacterized protein</fullName>
    </submittedName>
</protein>
<reference evidence="2 3" key="1">
    <citation type="journal article" date="2015" name="Plant Cell">
        <title>Oil accumulation by the oleaginous diatom Fistulifera solaris as revealed by the genome and transcriptome.</title>
        <authorList>
            <person name="Tanaka T."/>
            <person name="Maeda Y."/>
            <person name="Veluchamy A."/>
            <person name="Tanaka M."/>
            <person name="Abida H."/>
            <person name="Marechal E."/>
            <person name="Bowler C."/>
            <person name="Muto M."/>
            <person name="Sunaga Y."/>
            <person name="Tanaka M."/>
            <person name="Yoshino T."/>
            <person name="Taniguchi T."/>
            <person name="Fukuda Y."/>
            <person name="Nemoto M."/>
            <person name="Matsumoto M."/>
            <person name="Wong P.S."/>
            <person name="Aburatani S."/>
            <person name="Fujibuchi W."/>
        </authorList>
    </citation>
    <scope>NUCLEOTIDE SEQUENCE [LARGE SCALE GENOMIC DNA]</scope>
    <source>
        <strain evidence="2 3">JPCC DA0580</strain>
    </source>
</reference>
<comment type="caution">
    <text evidence="2">The sequence shown here is derived from an EMBL/GenBank/DDBJ whole genome shotgun (WGS) entry which is preliminary data.</text>
</comment>
<accession>A0A1Z5KJH2</accession>
<name>A0A1Z5KJH2_FISSO</name>
<dbReference type="EMBL" id="BDSP01000246">
    <property type="protein sequence ID" value="GAX26450.1"/>
    <property type="molecule type" value="Genomic_DNA"/>
</dbReference>